<feature type="region of interest" description="Disordered" evidence="1">
    <location>
        <begin position="145"/>
        <end position="165"/>
    </location>
</feature>
<proteinExistence type="predicted"/>
<accession>A0AAD9ZDS0</accession>
<keyword evidence="4" id="KW-1185">Reference proteome</keyword>
<evidence type="ECO:0000256" key="2">
    <source>
        <dbReference type="SAM" id="Phobius"/>
    </source>
</evidence>
<dbReference type="Proteomes" id="UP001276659">
    <property type="component" value="Unassembled WGS sequence"/>
</dbReference>
<keyword evidence="2" id="KW-0812">Transmembrane</keyword>
<keyword evidence="2" id="KW-0472">Membrane</keyword>
<gene>
    <name evidence="3" type="ORF">OEA41_007785</name>
</gene>
<name>A0AAD9ZDS0_9LECA</name>
<evidence type="ECO:0000313" key="4">
    <source>
        <dbReference type="Proteomes" id="UP001276659"/>
    </source>
</evidence>
<keyword evidence="2" id="KW-1133">Transmembrane helix</keyword>
<protein>
    <submittedName>
        <fullName evidence="3">Uncharacterized protein</fullName>
    </submittedName>
</protein>
<feature type="transmembrane region" description="Helical" evidence="2">
    <location>
        <begin position="323"/>
        <end position="342"/>
    </location>
</feature>
<evidence type="ECO:0000256" key="1">
    <source>
        <dbReference type="SAM" id="MobiDB-lite"/>
    </source>
</evidence>
<evidence type="ECO:0000313" key="3">
    <source>
        <dbReference type="EMBL" id="KAK3176462.1"/>
    </source>
</evidence>
<reference evidence="3" key="1">
    <citation type="submission" date="2022-11" db="EMBL/GenBank/DDBJ databases">
        <title>Chromosomal genome sequence assembly and mating type (MAT) locus characterization of the leprose asexual lichenized fungus Lepraria neglecta (Nyl.) Erichsen.</title>
        <authorList>
            <person name="Allen J.L."/>
            <person name="Pfeffer B."/>
        </authorList>
    </citation>
    <scope>NUCLEOTIDE SEQUENCE</scope>
    <source>
        <strain evidence="3">Allen 5258</strain>
    </source>
</reference>
<sequence length="420" mass="46373">MATKCFTRPQARVFGILVEGASVRCLARPKPFDRKGSSCSLSRSQPRRFSPQCPSIRSFATRPVTRPPHQYSPVPSASSEDQVLDTELRKALGVVKTEKIPEEDAVQKALQICEDLARSLTEPVEPPRAPPKPERGPTSNLLSLEEERTASKSPAPPQESAATPVRTDFVEKISKTAYEIITDPKVFITPIVLSTYVLTQSILGRPESFPQIFDLYASKPIPRPNTNPIKYKDSNPNRAASSIPLVLAHTALTAAIERKNLPLALSIIDASVCTKAFQRNKLFRKAFLPFSALALTPAAAYVLAQQLAQYQISMDTQMATNMIFTGIVAYIGFTATIGVVAVTTANDQMDRVTWAKGIPLRDRWLREDERALVDRVAGAWGFQHIAMRGEEEGAEWEALREWAGLRGMVLDAPELMEGME</sequence>
<dbReference type="EMBL" id="JASNWA010000004">
    <property type="protein sequence ID" value="KAK3176462.1"/>
    <property type="molecule type" value="Genomic_DNA"/>
</dbReference>
<feature type="region of interest" description="Disordered" evidence="1">
    <location>
        <begin position="33"/>
        <end position="83"/>
    </location>
</feature>
<feature type="transmembrane region" description="Helical" evidence="2">
    <location>
        <begin position="286"/>
        <end position="303"/>
    </location>
</feature>
<comment type="caution">
    <text evidence="3">The sequence shown here is derived from an EMBL/GenBank/DDBJ whole genome shotgun (WGS) entry which is preliminary data.</text>
</comment>
<dbReference type="AlphaFoldDB" id="A0AAD9ZDS0"/>
<organism evidence="3 4">
    <name type="scientific">Lepraria neglecta</name>
    <dbReference type="NCBI Taxonomy" id="209136"/>
    <lineage>
        <taxon>Eukaryota</taxon>
        <taxon>Fungi</taxon>
        <taxon>Dikarya</taxon>
        <taxon>Ascomycota</taxon>
        <taxon>Pezizomycotina</taxon>
        <taxon>Lecanoromycetes</taxon>
        <taxon>OSLEUM clade</taxon>
        <taxon>Lecanoromycetidae</taxon>
        <taxon>Lecanorales</taxon>
        <taxon>Lecanorineae</taxon>
        <taxon>Stereocaulaceae</taxon>
        <taxon>Lepraria</taxon>
    </lineage>
</organism>